<reference evidence="2" key="2">
    <citation type="submission" date="2021-08" db="EMBL/GenBank/DDBJ databases">
        <authorList>
            <person name="Tani A."/>
            <person name="Ola A."/>
            <person name="Ogura Y."/>
            <person name="Katsura K."/>
            <person name="Hayashi T."/>
        </authorList>
    </citation>
    <scope>NUCLEOTIDE SEQUENCE</scope>
    <source>
        <strain evidence="2">DSM 14458</strain>
    </source>
</reference>
<dbReference type="Pfam" id="PF05099">
    <property type="entry name" value="TerB"/>
    <property type="match status" value="1"/>
</dbReference>
<name>A0ABQ4V001_9HYPH</name>
<dbReference type="CDD" id="cd07176">
    <property type="entry name" value="terB"/>
    <property type="match status" value="1"/>
</dbReference>
<dbReference type="InterPro" id="IPR029024">
    <property type="entry name" value="TerB-like"/>
</dbReference>
<dbReference type="RefSeq" id="WP_238308540.1">
    <property type="nucleotide sequence ID" value="NZ_BPRE01000017.1"/>
</dbReference>
<dbReference type="Proteomes" id="UP001055093">
    <property type="component" value="Unassembled WGS sequence"/>
</dbReference>
<accession>A0ABQ4V001</accession>
<dbReference type="Gene3D" id="1.10.3680.10">
    <property type="entry name" value="TerB-like"/>
    <property type="match status" value="1"/>
</dbReference>
<feature type="domain" description="Co-chaperone DjlA N-terminal" evidence="1">
    <location>
        <begin position="28"/>
        <end position="145"/>
    </location>
</feature>
<dbReference type="InterPro" id="IPR007791">
    <property type="entry name" value="DjlA_N"/>
</dbReference>
<keyword evidence="3" id="KW-1185">Reference proteome</keyword>
<evidence type="ECO:0000313" key="2">
    <source>
        <dbReference type="EMBL" id="GJE77757.1"/>
    </source>
</evidence>
<evidence type="ECO:0000313" key="3">
    <source>
        <dbReference type="Proteomes" id="UP001055093"/>
    </source>
</evidence>
<dbReference type="EMBL" id="BPRE01000017">
    <property type="protein sequence ID" value="GJE77757.1"/>
    <property type="molecule type" value="Genomic_DNA"/>
</dbReference>
<gene>
    <name evidence="2" type="primary">djlA_3</name>
    <name evidence="2" type="ORF">BGCPKDLD_4364</name>
</gene>
<dbReference type="SUPFAM" id="SSF158682">
    <property type="entry name" value="TerB-like"/>
    <property type="match status" value="1"/>
</dbReference>
<reference evidence="2" key="1">
    <citation type="journal article" date="2021" name="Front. Microbiol.">
        <title>Comprehensive Comparative Genomics and Phenotyping of Methylobacterium Species.</title>
        <authorList>
            <person name="Alessa O."/>
            <person name="Ogura Y."/>
            <person name="Fujitani Y."/>
            <person name="Takami H."/>
            <person name="Hayashi T."/>
            <person name="Sahin N."/>
            <person name="Tani A."/>
        </authorList>
    </citation>
    <scope>NUCLEOTIDE SEQUENCE</scope>
    <source>
        <strain evidence="2">DSM 14458</strain>
    </source>
</reference>
<comment type="caution">
    <text evidence="2">The sequence shown here is derived from an EMBL/GenBank/DDBJ whole genome shotgun (WGS) entry which is preliminary data.</text>
</comment>
<sequence length="147" mass="16098">MFGALKKAFGAGAKEIKADYSQNKDYLEAVCAASALVAYADGELEDSERSKAIRTITQHPKLGEMYRADVIESTVDAMFKRAKDASGRQLLARELDDIKGREGSMAEDVYLVALDVAMADGTLEPEEEVVLKKLATRLGVDLSKFEF</sequence>
<organism evidence="2 3">
    <name type="scientific">Methylorubrum suomiense</name>
    <dbReference type="NCBI Taxonomy" id="144191"/>
    <lineage>
        <taxon>Bacteria</taxon>
        <taxon>Pseudomonadati</taxon>
        <taxon>Pseudomonadota</taxon>
        <taxon>Alphaproteobacteria</taxon>
        <taxon>Hyphomicrobiales</taxon>
        <taxon>Methylobacteriaceae</taxon>
        <taxon>Methylorubrum</taxon>
    </lineage>
</organism>
<evidence type="ECO:0000259" key="1">
    <source>
        <dbReference type="Pfam" id="PF05099"/>
    </source>
</evidence>
<proteinExistence type="predicted"/>
<protein>
    <submittedName>
        <fullName evidence="2">Co-chaperone protein DjlA</fullName>
    </submittedName>
</protein>